<dbReference type="PANTHER" id="PTHR13887">
    <property type="entry name" value="GLUTATHIONE S-TRANSFERASE KAPPA"/>
    <property type="match status" value="1"/>
</dbReference>
<sequence>MDSTTAPATTRLTVDLWADVLCPWCYIGGHRLVRAVRTSSHAGAVDLRIRTFQLDPTAPATASRTLEHLSRTYGISPAQARATEAGLAQLAGVEGLRYEIDRPVGNTSDMLRLVHLGKAHGLAWEYLRAMQTEVFTGNEDAFEHATLARLGERLGIPGEEIRDTLSTGRYTDAVRADHAEAARLGATGVPFTVLGGRLGIPGTVSRSHYAAAIERAWEGMGARAGAKSGG</sequence>
<dbReference type="RefSeq" id="WP_409121792.1">
    <property type="nucleotide sequence ID" value="NZ_JBJVNI010000009.1"/>
</dbReference>
<comment type="caution">
    <text evidence="2">The sequence shown here is derived from an EMBL/GenBank/DDBJ whole genome shotgun (WGS) entry which is preliminary data.</text>
</comment>
<organism evidence="2 3">
    <name type="scientific">Streptomyces niveiscabiei</name>
    <dbReference type="NCBI Taxonomy" id="164115"/>
    <lineage>
        <taxon>Bacteria</taxon>
        <taxon>Bacillati</taxon>
        <taxon>Actinomycetota</taxon>
        <taxon>Actinomycetes</taxon>
        <taxon>Kitasatosporales</taxon>
        <taxon>Streptomycetaceae</taxon>
        <taxon>Streptomyces</taxon>
    </lineage>
</organism>
<proteinExistence type="predicted"/>
<dbReference type="Gene3D" id="3.40.30.10">
    <property type="entry name" value="Glutaredoxin"/>
    <property type="match status" value="1"/>
</dbReference>
<dbReference type="InterPro" id="IPR036249">
    <property type="entry name" value="Thioredoxin-like_sf"/>
</dbReference>
<name>A0ABW9HSN1_9ACTN</name>
<evidence type="ECO:0000313" key="2">
    <source>
        <dbReference type="EMBL" id="MFM9610651.1"/>
    </source>
</evidence>
<dbReference type="InterPro" id="IPR001853">
    <property type="entry name" value="DSBA-like_thioredoxin_dom"/>
</dbReference>
<dbReference type="SUPFAM" id="SSF52833">
    <property type="entry name" value="Thioredoxin-like"/>
    <property type="match status" value="1"/>
</dbReference>
<accession>A0ABW9HSN1</accession>
<keyword evidence="3" id="KW-1185">Reference proteome</keyword>
<evidence type="ECO:0000259" key="1">
    <source>
        <dbReference type="Pfam" id="PF01323"/>
    </source>
</evidence>
<dbReference type="EMBL" id="JBJVNI010000009">
    <property type="protein sequence ID" value="MFM9610651.1"/>
    <property type="molecule type" value="Genomic_DNA"/>
</dbReference>
<gene>
    <name evidence="2" type="ORF">ACKI18_18300</name>
</gene>
<dbReference type="PANTHER" id="PTHR13887:SF41">
    <property type="entry name" value="THIOREDOXIN SUPERFAMILY PROTEIN"/>
    <property type="match status" value="1"/>
</dbReference>
<protein>
    <submittedName>
        <fullName evidence="2">DsbA family protein</fullName>
    </submittedName>
</protein>
<dbReference type="Proteomes" id="UP001631957">
    <property type="component" value="Unassembled WGS sequence"/>
</dbReference>
<reference evidence="2 3" key="1">
    <citation type="submission" date="2024-12" db="EMBL/GenBank/DDBJ databases">
        <title>Forecasting of Potato common scab and diversities of Pathogenic streptomyces spp. in china.</title>
        <authorList>
            <person name="Handique U."/>
            <person name="Wu J."/>
        </authorList>
    </citation>
    <scope>NUCLEOTIDE SEQUENCE [LARGE SCALE GENOMIC DNA]</scope>
    <source>
        <strain evidence="2 3">ZRIMU1530</strain>
    </source>
</reference>
<dbReference type="Pfam" id="PF01323">
    <property type="entry name" value="DSBA"/>
    <property type="match status" value="1"/>
</dbReference>
<evidence type="ECO:0000313" key="3">
    <source>
        <dbReference type="Proteomes" id="UP001631957"/>
    </source>
</evidence>
<feature type="domain" description="DSBA-like thioredoxin" evidence="1">
    <location>
        <begin position="13"/>
        <end position="212"/>
    </location>
</feature>
<dbReference type="CDD" id="cd03024">
    <property type="entry name" value="DsbA_FrnE"/>
    <property type="match status" value="1"/>
</dbReference>